<dbReference type="EMBL" id="CYKH01001684">
    <property type="protein sequence ID" value="CUG88919.1"/>
    <property type="molecule type" value="Genomic_DNA"/>
</dbReference>
<organism evidence="1 2">
    <name type="scientific">Bodo saltans</name>
    <name type="common">Flagellated protozoan</name>
    <dbReference type="NCBI Taxonomy" id="75058"/>
    <lineage>
        <taxon>Eukaryota</taxon>
        <taxon>Discoba</taxon>
        <taxon>Euglenozoa</taxon>
        <taxon>Kinetoplastea</taxon>
        <taxon>Metakinetoplastina</taxon>
        <taxon>Eubodonida</taxon>
        <taxon>Bodonidae</taxon>
        <taxon>Bodo</taxon>
    </lineage>
</organism>
<gene>
    <name evidence="1" type="ORF">BSAL_18235</name>
</gene>
<evidence type="ECO:0000313" key="1">
    <source>
        <dbReference type="EMBL" id="CUG88919.1"/>
    </source>
</evidence>
<keyword evidence="2" id="KW-1185">Reference proteome</keyword>
<proteinExistence type="predicted"/>
<name>A0A0S4JFG8_BODSA</name>
<dbReference type="VEuPathDB" id="TriTrypDB:BSAL_18235"/>
<accession>A0A0S4JFG8</accession>
<protein>
    <submittedName>
        <fullName evidence="1">Uncharacterized protein</fullName>
    </submittedName>
</protein>
<sequence length="166" mass="18429">MRNSKPAGGGLGSNRAAGHEAIDFRPAVDLRRAAVAPRVVHAAAITTTHAVRPTSSSSSTNKSVVRPLVAHVSQQQQKLTFMSNDTMSQMIAMPREFLLHIDAKLVAEHELRERNKDIAMRRELRSVQKAAEVTSKAEAMQQRVERRTSARVAKMLQREDVALREL</sequence>
<dbReference type="AlphaFoldDB" id="A0A0S4JFG8"/>
<reference evidence="2" key="1">
    <citation type="submission" date="2015-09" db="EMBL/GenBank/DDBJ databases">
        <authorList>
            <consortium name="Pathogen Informatics"/>
        </authorList>
    </citation>
    <scope>NUCLEOTIDE SEQUENCE [LARGE SCALE GENOMIC DNA]</scope>
    <source>
        <strain evidence="2">Lake Konstanz</strain>
    </source>
</reference>
<evidence type="ECO:0000313" key="2">
    <source>
        <dbReference type="Proteomes" id="UP000051952"/>
    </source>
</evidence>
<dbReference type="Proteomes" id="UP000051952">
    <property type="component" value="Unassembled WGS sequence"/>
</dbReference>